<dbReference type="EMBL" id="LSBJ02000003">
    <property type="protein sequence ID" value="OAQ67827.2"/>
    <property type="molecule type" value="Genomic_DNA"/>
</dbReference>
<dbReference type="GeneID" id="28847559"/>
<evidence type="ECO:0000313" key="3">
    <source>
        <dbReference type="EMBL" id="OAQ67827.2"/>
    </source>
</evidence>
<feature type="compositionally biased region" description="Low complexity" evidence="1">
    <location>
        <begin position="336"/>
        <end position="359"/>
    </location>
</feature>
<evidence type="ECO:0000259" key="2">
    <source>
        <dbReference type="Pfam" id="PF14420"/>
    </source>
</evidence>
<keyword evidence="4" id="KW-1185">Reference proteome</keyword>
<dbReference type="Pfam" id="PF14420">
    <property type="entry name" value="Clr5"/>
    <property type="match status" value="1"/>
</dbReference>
<feature type="region of interest" description="Disordered" evidence="1">
    <location>
        <begin position="300"/>
        <end position="367"/>
    </location>
</feature>
<dbReference type="PANTHER" id="PTHR38788">
    <property type="entry name" value="CLR5 DOMAIN-CONTAINING PROTEIN"/>
    <property type="match status" value="1"/>
</dbReference>
<dbReference type="STRING" id="1380566.A0A179FR45"/>
<feature type="compositionally biased region" description="Low complexity" evidence="1">
    <location>
        <begin position="305"/>
        <end position="314"/>
    </location>
</feature>
<proteinExistence type="predicted"/>
<feature type="compositionally biased region" description="Pro residues" evidence="1">
    <location>
        <begin position="392"/>
        <end position="405"/>
    </location>
</feature>
<feature type="compositionally biased region" description="Polar residues" evidence="1">
    <location>
        <begin position="426"/>
        <end position="446"/>
    </location>
</feature>
<feature type="compositionally biased region" description="Polar residues" evidence="1">
    <location>
        <begin position="321"/>
        <end position="335"/>
    </location>
</feature>
<feature type="domain" description="Clr5" evidence="2">
    <location>
        <begin position="465"/>
        <end position="517"/>
    </location>
</feature>
<feature type="region of interest" description="Disordered" evidence="1">
    <location>
        <begin position="62"/>
        <end position="83"/>
    </location>
</feature>
<dbReference type="KEGG" id="pchm:VFPPC_04167"/>
<dbReference type="PANTHER" id="PTHR38788:SF3">
    <property type="entry name" value="CLR5 DOMAIN-CONTAINING PROTEIN"/>
    <property type="match status" value="1"/>
</dbReference>
<name>A0A179FR45_METCM</name>
<accession>A0A179FR45</accession>
<evidence type="ECO:0000313" key="4">
    <source>
        <dbReference type="Proteomes" id="UP000078397"/>
    </source>
</evidence>
<sequence length="925" mass="102138">MFNIPPDKPRASDFNTDSYGFNNQGWAAFDFGQGTPSSDIAPGHNHDTRQSFNDVGGMEWAPTPSDVQSNYHHGHQGHQDHNGDTEMELEALGSAQHGGGVGRLVAHFENKGFNPFENKSFAPAPPLPPRPINTTVNNQSHHQAHHQDAQSPSISMNSFQASLSFDPLPYCGNGVSGGAGTSAFNPNRIASPVTSPGENWGSFTSLQRVTSPIATSPPAMSYESFHDSRVASPGLGSSTGQFGNLDDFMSVNRMQSPMAHSPMPNSHVASSPMMASPMAQTLSHQNATPVGGTPGFEIWRPPGTAAASSSNKMNPSPPNNFTTSASASNPFSTNGSTHNTISPNNHNNQSNTNSAGFFKPPVPTTPKPNISVGNQFILELNPTAKAKGKAPAKPPRPRVPPPVPTPFAAEVKQEPATPKPSEMPAISSSTPAPLTPSIPLSDQKPGSISLRGQAGTRPSREQVPAEAWEQFKGTIRSLYLEERKPLKEVMSIMAEKYNFQATPKMYKTRFSQWGFVKNNTEEEVKRLLSMKFQRDAEGKVSEFVRNGRVVNLGTYLKRKGVTEYDLVDFELSADLPAHVRCRTPTPPPAPGYLRSPDLLRAQELVVGNMRKAFLHCRQFEVETDARIGWPITMVWGAGSSDLLLEANFYFEARDADQGGDFLMKAFKQLELDLKKLSPLGINELLLGMVHRDPGMMTALCKYLAAYSSTNFERSHPLRQIFACLYEVQQKHGSTTVSELLWGSIPTIAEELEAIYSRRHPYVARTWVDLALFYNHINAERLEKLVSELRLQQRQVEQRYGLNSADALTLRYSILQLLYVINPQSDMTRHAAHDMWNNLKSMGVVFGLRDAKPNVFCYHSPVKVDPWTKRCRRRYDSGVAILEEHVGVRIQPYFEEDFHHAVHVPDAQEAWSSALDHMGSAKYAFL</sequence>
<evidence type="ECO:0000256" key="1">
    <source>
        <dbReference type="SAM" id="MobiDB-lite"/>
    </source>
</evidence>
<organism evidence="3 4">
    <name type="scientific">Pochonia chlamydosporia 170</name>
    <dbReference type="NCBI Taxonomy" id="1380566"/>
    <lineage>
        <taxon>Eukaryota</taxon>
        <taxon>Fungi</taxon>
        <taxon>Dikarya</taxon>
        <taxon>Ascomycota</taxon>
        <taxon>Pezizomycotina</taxon>
        <taxon>Sordariomycetes</taxon>
        <taxon>Hypocreomycetidae</taxon>
        <taxon>Hypocreales</taxon>
        <taxon>Clavicipitaceae</taxon>
        <taxon>Pochonia</taxon>
    </lineage>
</organism>
<dbReference type="InterPro" id="IPR025676">
    <property type="entry name" value="Clr5_dom"/>
</dbReference>
<protein>
    <submittedName>
        <fullName evidence="3">Clr5 domain-containing protein</fullName>
    </submittedName>
</protein>
<comment type="caution">
    <text evidence="3">The sequence shown here is derived from an EMBL/GenBank/DDBJ whole genome shotgun (WGS) entry which is preliminary data.</text>
</comment>
<gene>
    <name evidence="3" type="ORF">VFPPC_04167</name>
</gene>
<dbReference type="AlphaFoldDB" id="A0A179FR45"/>
<dbReference type="Proteomes" id="UP000078397">
    <property type="component" value="Unassembled WGS sequence"/>
</dbReference>
<dbReference type="RefSeq" id="XP_022284452.1">
    <property type="nucleotide sequence ID" value="XM_022428387.1"/>
</dbReference>
<dbReference type="OrthoDB" id="194358at2759"/>
<feature type="region of interest" description="Disordered" evidence="1">
    <location>
        <begin position="385"/>
        <end position="465"/>
    </location>
</feature>
<reference evidence="3 4" key="1">
    <citation type="journal article" date="2016" name="PLoS Pathog.">
        <title>Biosynthesis of antibiotic leucinostatins in bio-control fungus Purpureocillium lilacinum and their inhibition on phytophthora revealed by genome mining.</title>
        <authorList>
            <person name="Wang G."/>
            <person name="Liu Z."/>
            <person name="Lin R."/>
            <person name="Li E."/>
            <person name="Mao Z."/>
            <person name="Ling J."/>
            <person name="Yang Y."/>
            <person name="Yin W.B."/>
            <person name="Xie B."/>
        </authorList>
    </citation>
    <scope>NUCLEOTIDE SEQUENCE [LARGE SCALE GENOMIC DNA]</scope>
    <source>
        <strain evidence="3">170</strain>
    </source>
</reference>